<proteinExistence type="predicted"/>
<evidence type="ECO:0000313" key="1">
    <source>
        <dbReference type="EMBL" id="OZI26693.1"/>
    </source>
</evidence>
<dbReference type="EMBL" id="NEVJ01000001">
    <property type="protein sequence ID" value="OZI26693.1"/>
    <property type="molecule type" value="Genomic_DNA"/>
</dbReference>
<organism evidence="1 2">
    <name type="scientific">Bordetella genomosp. 9</name>
    <dbReference type="NCBI Taxonomy" id="1416803"/>
    <lineage>
        <taxon>Bacteria</taxon>
        <taxon>Pseudomonadati</taxon>
        <taxon>Pseudomonadota</taxon>
        <taxon>Betaproteobacteria</taxon>
        <taxon>Burkholderiales</taxon>
        <taxon>Alcaligenaceae</taxon>
        <taxon>Bordetella</taxon>
    </lineage>
</organism>
<gene>
    <name evidence="1" type="ORF">CAL26_05060</name>
</gene>
<dbReference type="Proteomes" id="UP000216857">
    <property type="component" value="Unassembled WGS sequence"/>
</dbReference>
<sequence length="71" mass="7871">MTTLTKQNAIDLFGNGAELARALGFTRSAISQWPHELDKGRSYMVVGAALCHGKVRSRSQLHEFLRVRNSA</sequence>
<reference evidence="1" key="1">
    <citation type="submission" date="2017-05" db="EMBL/GenBank/DDBJ databases">
        <title>Complete and WGS of Bordetella genogroups.</title>
        <authorList>
            <person name="Spilker T."/>
            <person name="Lipuma J."/>
        </authorList>
    </citation>
    <scope>NUCLEOTIDE SEQUENCE</scope>
    <source>
        <strain evidence="1">AU21707</strain>
    </source>
</reference>
<dbReference type="GO" id="GO:0003677">
    <property type="term" value="F:DNA binding"/>
    <property type="evidence" value="ECO:0007669"/>
    <property type="project" value="InterPro"/>
</dbReference>
<dbReference type="Gene3D" id="1.10.260.40">
    <property type="entry name" value="lambda repressor-like DNA-binding domains"/>
    <property type="match status" value="1"/>
</dbReference>
<dbReference type="AlphaFoldDB" id="A0A261RQX9"/>
<dbReference type="SUPFAM" id="SSF47413">
    <property type="entry name" value="lambda repressor-like DNA-binding domains"/>
    <property type="match status" value="1"/>
</dbReference>
<dbReference type="OrthoDB" id="9033129at2"/>
<protein>
    <recommendedName>
        <fullName evidence="3">DNA-binding protein</fullName>
    </recommendedName>
</protein>
<evidence type="ECO:0008006" key="3">
    <source>
        <dbReference type="Google" id="ProtNLM"/>
    </source>
</evidence>
<accession>A0A261RQX9</accession>
<dbReference type="Pfam" id="PF14549">
    <property type="entry name" value="P22_Cro"/>
    <property type="match status" value="1"/>
</dbReference>
<name>A0A261RQX9_9BORD</name>
<comment type="caution">
    <text evidence="1">The sequence shown here is derived from an EMBL/GenBank/DDBJ whole genome shotgun (WGS) entry which is preliminary data.</text>
</comment>
<dbReference type="RefSeq" id="WP_094845786.1">
    <property type="nucleotide sequence ID" value="NZ_NEVJ01000001.1"/>
</dbReference>
<keyword evidence="2" id="KW-1185">Reference proteome</keyword>
<evidence type="ECO:0000313" key="2">
    <source>
        <dbReference type="Proteomes" id="UP000216857"/>
    </source>
</evidence>
<dbReference type="InterPro" id="IPR010982">
    <property type="entry name" value="Lambda_DNA-bd_dom_sf"/>
</dbReference>